<evidence type="ECO:0000313" key="3">
    <source>
        <dbReference type="Proteomes" id="UP001371456"/>
    </source>
</evidence>
<protein>
    <submittedName>
        <fullName evidence="2">Uncharacterized protein</fullName>
    </submittedName>
</protein>
<feature type="region of interest" description="Disordered" evidence="1">
    <location>
        <begin position="1"/>
        <end position="40"/>
    </location>
</feature>
<dbReference type="EMBL" id="JBANQN010000011">
    <property type="protein sequence ID" value="KAK6775617.1"/>
    <property type="molecule type" value="Genomic_DNA"/>
</dbReference>
<organism evidence="2 3">
    <name type="scientific">Solanum bulbocastanum</name>
    <name type="common">Wild potato</name>
    <dbReference type="NCBI Taxonomy" id="147425"/>
    <lineage>
        <taxon>Eukaryota</taxon>
        <taxon>Viridiplantae</taxon>
        <taxon>Streptophyta</taxon>
        <taxon>Embryophyta</taxon>
        <taxon>Tracheophyta</taxon>
        <taxon>Spermatophyta</taxon>
        <taxon>Magnoliopsida</taxon>
        <taxon>eudicotyledons</taxon>
        <taxon>Gunneridae</taxon>
        <taxon>Pentapetalae</taxon>
        <taxon>asterids</taxon>
        <taxon>lamiids</taxon>
        <taxon>Solanales</taxon>
        <taxon>Solanaceae</taxon>
        <taxon>Solanoideae</taxon>
        <taxon>Solaneae</taxon>
        <taxon>Solanum</taxon>
    </lineage>
</organism>
<feature type="region of interest" description="Disordered" evidence="1">
    <location>
        <begin position="66"/>
        <end position="87"/>
    </location>
</feature>
<feature type="compositionally biased region" description="Polar residues" evidence="1">
    <location>
        <begin position="14"/>
        <end position="40"/>
    </location>
</feature>
<reference evidence="2 3" key="1">
    <citation type="submission" date="2024-02" db="EMBL/GenBank/DDBJ databases">
        <title>de novo genome assembly of Solanum bulbocastanum strain 11H21.</title>
        <authorList>
            <person name="Hosaka A.J."/>
        </authorList>
    </citation>
    <scope>NUCLEOTIDE SEQUENCE [LARGE SCALE GENOMIC DNA]</scope>
    <source>
        <tissue evidence="2">Young leaves</tissue>
    </source>
</reference>
<gene>
    <name evidence="2" type="ORF">RDI58_026618</name>
</gene>
<dbReference type="Proteomes" id="UP001371456">
    <property type="component" value="Unassembled WGS sequence"/>
</dbReference>
<feature type="compositionally biased region" description="Polar residues" evidence="1">
    <location>
        <begin position="72"/>
        <end position="84"/>
    </location>
</feature>
<comment type="caution">
    <text evidence="2">The sequence shown here is derived from an EMBL/GenBank/DDBJ whole genome shotgun (WGS) entry which is preliminary data.</text>
</comment>
<proteinExistence type="predicted"/>
<accession>A0AAN8Y1L7</accession>
<evidence type="ECO:0000256" key="1">
    <source>
        <dbReference type="SAM" id="MobiDB-lite"/>
    </source>
</evidence>
<dbReference type="AlphaFoldDB" id="A0AAN8Y1L7"/>
<sequence length="139" mass="15083">MGPEAPTPKANHTAALTTQNDTSIHTQGNYHPSASDMTSEVASNIHRINSSTMDIDILPNTIEDEHLDTTHNKNGSPSNATTESIRPIFTTTPMPPGHTPTSLLELVLQDKQLSFQVMIAGQPMTLILQDPAYLAQIIK</sequence>
<keyword evidence="3" id="KW-1185">Reference proteome</keyword>
<evidence type="ECO:0000313" key="2">
    <source>
        <dbReference type="EMBL" id="KAK6775617.1"/>
    </source>
</evidence>
<name>A0AAN8Y1L7_SOLBU</name>